<comment type="caution">
    <text evidence="4">The sequence shown here is derived from an EMBL/GenBank/DDBJ whole genome shotgun (WGS) entry which is preliminary data.</text>
</comment>
<dbReference type="PANTHER" id="PTHR43476">
    <property type="entry name" value="3-(3-HYDROXY-PHENYL)PROPIONATE/3-HYDROXYCINNAMIC ACID HYDROXYLASE"/>
    <property type="match status" value="1"/>
</dbReference>
<dbReference type="eggNOG" id="COG0654">
    <property type="taxonomic scope" value="Bacteria"/>
</dbReference>
<dbReference type="Proteomes" id="UP000008363">
    <property type="component" value="Unassembled WGS sequence"/>
</dbReference>
<dbReference type="InterPro" id="IPR036188">
    <property type="entry name" value="FAD/NAD-bd_sf"/>
</dbReference>
<keyword evidence="1" id="KW-0560">Oxidoreductase</keyword>
<evidence type="ECO:0000259" key="3">
    <source>
        <dbReference type="Pfam" id="PF01494"/>
    </source>
</evidence>
<organism evidence="4 5">
    <name type="scientific">Gordonia rhizosphera NBRC 16068</name>
    <dbReference type="NCBI Taxonomy" id="1108045"/>
    <lineage>
        <taxon>Bacteria</taxon>
        <taxon>Bacillati</taxon>
        <taxon>Actinomycetota</taxon>
        <taxon>Actinomycetes</taxon>
        <taxon>Mycobacteriales</taxon>
        <taxon>Gordoniaceae</taxon>
        <taxon>Gordonia</taxon>
    </lineage>
</organism>
<evidence type="ECO:0000313" key="5">
    <source>
        <dbReference type="Proteomes" id="UP000008363"/>
    </source>
</evidence>
<name>K6WAQ1_9ACTN</name>
<dbReference type="OrthoDB" id="3169239at2"/>
<dbReference type="RefSeq" id="WP_006333884.1">
    <property type="nucleotide sequence ID" value="NZ_BAHC01000118.1"/>
</dbReference>
<dbReference type="SUPFAM" id="SSF51905">
    <property type="entry name" value="FAD/NAD(P)-binding domain"/>
    <property type="match status" value="1"/>
</dbReference>
<dbReference type="GO" id="GO:0071949">
    <property type="term" value="F:FAD binding"/>
    <property type="evidence" value="ECO:0007669"/>
    <property type="project" value="InterPro"/>
</dbReference>
<keyword evidence="2" id="KW-0520">NAD</keyword>
<dbReference type="PRINTS" id="PR00420">
    <property type="entry name" value="RNGMNOXGNASE"/>
</dbReference>
<reference evidence="4 5" key="1">
    <citation type="submission" date="2012-08" db="EMBL/GenBank/DDBJ databases">
        <title>Whole genome shotgun sequence of Gordonia rhizosphera NBRC 16068.</title>
        <authorList>
            <person name="Takarada H."/>
            <person name="Isaki S."/>
            <person name="Hosoyama A."/>
            <person name="Tsuchikane K."/>
            <person name="Katsumata H."/>
            <person name="Baba S."/>
            <person name="Ohji S."/>
            <person name="Yamazaki S."/>
            <person name="Fujita N."/>
        </authorList>
    </citation>
    <scope>NUCLEOTIDE SEQUENCE [LARGE SCALE GENOMIC DNA]</scope>
    <source>
        <strain evidence="4 5">NBRC 16068</strain>
    </source>
</reference>
<evidence type="ECO:0000313" key="4">
    <source>
        <dbReference type="EMBL" id="GAB90806.1"/>
    </source>
</evidence>
<protein>
    <submittedName>
        <fullName evidence="4">Putative oxidoreductase</fullName>
    </submittedName>
</protein>
<dbReference type="PANTHER" id="PTHR43476:SF4">
    <property type="entry name" value="BLR0106 PROTEIN"/>
    <property type="match status" value="1"/>
</dbReference>
<evidence type="ECO:0000256" key="1">
    <source>
        <dbReference type="ARBA" id="ARBA00023002"/>
    </source>
</evidence>
<feature type="domain" description="FAD-binding" evidence="3">
    <location>
        <begin position="8"/>
        <end position="317"/>
    </location>
</feature>
<accession>K6WAQ1</accession>
<proteinExistence type="predicted"/>
<dbReference type="InterPro" id="IPR002938">
    <property type="entry name" value="FAD-bd"/>
</dbReference>
<dbReference type="Gene3D" id="3.50.50.60">
    <property type="entry name" value="FAD/NAD(P)-binding domain"/>
    <property type="match status" value="1"/>
</dbReference>
<dbReference type="InterPro" id="IPR050631">
    <property type="entry name" value="PheA/TfdB_FAD_monoxygenase"/>
</dbReference>
<dbReference type="EMBL" id="BAHC01000118">
    <property type="protein sequence ID" value="GAB90806.1"/>
    <property type="molecule type" value="Genomic_DNA"/>
</dbReference>
<dbReference type="GO" id="GO:0016491">
    <property type="term" value="F:oxidoreductase activity"/>
    <property type="evidence" value="ECO:0007669"/>
    <property type="project" value="UniProtKB-KW"/>
</dbReference>
<dbReference type="STRING" id="1108045.GORHZ_118_00220"/>
<dbReference type="AlphaFoldDB" id="K6WAQ1"/>
<gene>
    <name evidence="4" type="ORF">GORHZ_118_00220</name>
</gene>
<sequence>MSSSSPLRVACIGGGPGGLFAAIAIAHRIPGARIDVFERNKATDIFGFGVVFSDATLDNIDTVDPVLRDALRTNGTHWDRIEVRAHGETVSAGGNGMAAIHRRVLLDALRKRAEQLGARLLFATPVDVDDLAAGGEYDLIIAADGANSVTRERYSAGLGHTVDQAAVKFIWFGTTYQFDGLTFLHKQSEHGNFAVHGYPIGSGLSTFIVETDEEAWRAAGLDGFDMSTPPGPSDEVTQRYLENLFADETDGHQLVANNSRWANFRTRRTRRWHTTTESGVPLVMIGDAVHTAHFSVGSGTKMAMEDAAALADALSAQPGDIAGALSDFETVRHPQVAHIQDSSLPSLSWWDHFGEYYRAFAPWQFGFHFFSRAISEQKISRRDPEYVASAERGWLETYGAGPLDTPLTVGGVTFSTRLLSLRDAGSGGTLQIGDGSSSVATSERTAPGAVVVFTAPDLATTSLSAETQAHLDALCSEGPAGIVIRGGTPLSRALAAEHIRFGHAIPVIVVDPPSAVRARRAVDERDNAATMVLSGRADAVAYEPQVMTGAPSGALAEAHR</sequence>
<dbReference type="Pfam" id="PF01494">
    <property type="entry name" value="FAD_binding_3"/>
    <property type="match status" value="1"/>
</dbReference>
<evidence type="ECO:0000256" key="2">
    <source>
        <dbReference type="ARBA" id="ARBA00023027"/>
    </source>
</evidence>
<dbReference type="Gene3D" id="3.30.9.20">
    <property type="match status" value="1"/>
</dbReference>
<keyword evidence="5" id="KW-1185">Reference proteome</keyword>